<evidence type="ECO:0000313" key="2">
    <source>
        <dbReference type="EMBL" id="JAE32127.1"/>
    </source>
</evidence>
<sequence length="28" mass="3167">MFHALNLSMTLLPLLHLLLLLINGTHVK</sequence>
<accession>A0A0A9H5Y0</accession>
<keyword evidence="1" id="KW-0812">Transmembrane</keyword>
<feature type="transmembrane region" description="Helical" evidence="1">
    <location>
        <begin position="6"/>
        <end position="24"/>
    </location>
</feature>
<organism evidence="2">
    <name type="scientific">Arundo donax</name>
    <name type="common">Giant reed</name>
    <name type="synonym">Donax arundinaceus</name>
    <dbReference type="NCBI Taxonomy" id="35708"/>
    <lineage>
        <taxon>Eukaryota</taxon>
        <taxon>Viridiplantae</taxon>
        <taxon>Streptophyta</taxon>
        <taxon>Embryophyta</taxon>
        <taxon>Tracheophyta</taxon>
        <taxon>Spermatophyta</taxon>
        <taxon>Magnoliopsida</taxon>
        <taxon>Liliopsida</taxon>
        <taxon>Poales</taxon>
        <taxon>Poaceae</taxon>
        <taxon>PACMAD clade</taxon>
        <taxon>Arundinoideae</taxon>
        <taxon>Arundineae</taxon>
        <taxon>Arundo</taxon>
    </lineage>
</organism>
<keyword evidence="1" id="KW-0472">Membrane</keyword>
<protein>
    <submittedName>
        <fullName evidence="2">Uncharacterized protein</fullName>
    </submittedName>
</protein>
<reference evidence="2" key="1">
    <citation type="submission" date="2014-09" db="EMBL/GenBank/DDBJ databases">
        <authorList>
            <person name="Magalhaes I.L.F."/>
            <person name="Oliveira U."/>
            <person name="Santos F.R."/>
            <person name="Vidigal T.H.D.A."/>
            <person name="Brescovit A.D."/>
            <person name="Santos A.J."/>
        </authorList>
    </citation>
    <scope>NUCLEOTIDE SEQUENCE</scope>
    <source>
        <tissue evidence="2">Shoot tissue taken approximately 20 cm above the soil surface</tissue>
    </source>
</reference>
<evidence type="ECO:0000256" key="1">
    <source>
        <dbReference type="SAM" id="Phobius"/>
    </source>
</evidence>
<proteinExistence type="predicted"/>
<keyword evidence="1" id="KW-1133">Transmembrane helix</keyword>
<dbReference type="AlphaFoldDB" id="A0A0A9H5Y0"/>
<dbReference type="EMBL" id="GBRH01165769">
    <property type="protein sequence ID" value="JAE32127.1"/>
    <property type="molecule type" value="Transcribed_RNA"/>
</dbReference>
<reference evidence="2" key="2">
    <citation type="journal article" date="2015" name="Data Brief">
        <title>Shoot transcriptome of the giant reed, Arundo donax.</title>
        <authorList>
            <person name="Barrero R.A."/>
            <person name="Guerrero F.D."/>
            <person name="Moolhuijzen P."/>
            <person name="Goolsby J.A."/>
            <person name="Tidwell J."/>
            <person name="Bellgard S.E."/>
            <person name="Bellgard M.I."/>
        </authorList>
    </citation>
    <scope>NUCLEOTIDE SEQUENCE</scope>
    <source>
        <tissue evidence="2">Shoot tissue taken approximately 20 cm above the soil surface</tissue>
    </source>
</reference>
<name>A0A0A9H5Y0_ARUDO</name>